<dbReference type="Pfam" id="PF16929">
    <property type="entry name" value="Asp2"/>
    <property type="match status" value="1"/>
</dbReference>
<dbReference type="Proteomes" id="UP001055911">
    <property type="component" value="Chromosome"/>
</dbReference>
<reference evidence="1" key="1">
    <citation type="submission" date="2022-05" db="EMBL/GenBank/DDBJ databases">
        <authorList>
            <person name="Oliphant S.A."/>
            <person name="Watson-Haigh N.S."/>
            <person name="Sumby K.M."/>
            <person name="Gardner J.M."/>
            <person name="Jiranek V."/>
        </authorList>
    </citation>
    <scope>NUCLEOTIDE SEQUENCE</scope>
    <source>
        <strain evidence="1">KI4_B1</strain>
    </source>
</reference>
<gene>
    <name evidence="1" type="primary">asp2</name>
    <name evidence="1" type="ORF">M3M40_03865</name>
</gene>
<dbReference type="InterPro" id="IPR029058">
    <property type="entry name" value="AB_hydrolase_fold"/>
</dbReference>
<dbReference type="InterPro" id="IPR022267">
    <property type="entry name" value="Asp2"/>
</dbReference>
<sequence length="537" mass="61798">MANSKIVTPVIHIGTNDFTTAAHYLTDDYLYLHSTSSKLGQQLIDKYPLFKDNDRLNGKYRNAVFILDVGFPWLNDVTVLRELPSNQILVNRQLEFEQESQNLLAMKGAFYYDYSTPEPLIKDIQHFFYFDPDGYRFNPQAWHFNLQHLVTVHQRGNVYHELEIKPTDDWQLVASPMDSFFLPEKMADKVSIDYQVEDGAELALKITQVDANTKQVIKTVFATGSDLETSFEVLGNEQHSFFQVLLYAKGHGKVQIGDLHIRRSRGPYGEMMPNDLVLKDQKMHGNVGVYFDAGDLKPPLNVYFAGYRTKEGYEGRRMMENFGAPFLLISDWRLEGGAFYLGDVDFENQIVKIIQDKLRELHFQESDLILAGMSMGTFGAMYYGARLNPTGIVLGKPLAELGTIAQNGRVRRPNDFRTSEDMQLYFEPDLSESASQDLDQRYWKNLENGQLQNTTLAIAYMFQDDYNRDAYQGIRTRFAKLNPTGKLLAKGFEGRHNDQTGPIVAWFQRQYWYLLSTFGRKPVRKPHKKARKQKKGA</sequence>
<dbReference type="AlphaFoldDB" id="A0A9Q8ZQI1"/>
<protein>
    <submittedName>
        <fullName evidence="1">Accessory Sec system protein Asp2</fullName>
    </submittedName>
</protein>
<dbReference type="RefSeq" id="WP_252766164.1">
    <property type="nucleotide sequence ID" value="NZ_CP097119.1"/>
</dbReference>
<name>A0A9Q8ZQI1_9LACO</name>
<accession>A0A9Q8ZQI1</accession>
<organism evidence="1 2">
    <name type="scientific">Fructilactobacillus cliffordii</name>
    <dbReference type="NCBI Taxonomy" id="2940299"/>
    <lineage>
        <taxon>Bacteria</taxon>
        <taxon>Bacillati</taxon>
        <taxon>Bacillota</taxon>
        <taxon>Bacilli</taxon>
        <taxon>Lactobacillales</taxon>
        <taxon>Lactobacillaceae</taxon>
        <taxon>Fructilactobacillus</taxon>
    </lineage>
</organism>
<dbReference type="EMBL" id="CP097119">
    <property type="protein sequence ID" value="USS88647.1"/>
    <property type="molecule type" value="Genomic_DNA"/>
</dbReference>
<keyword evidence="2" id="KW-1185">Reference proteome</keyword>
<dbReference type="NCBIfam" id="TIGR03712">
    <property type="entry name" value="acc_sec_asp2"/>
    <property type="match status" value="1"/>
</dbReference>
<evidence type="ECO:0000313" key="2">
    <source>
        <dbReference type="Proteomes" id="UP001055911"/>
    </source>
</evidence>
<dbReference type="GO" id="GO:0015031">
    <property type="term" value="P:protein transport"/>
    <property type="evidence" value="ECO:0007669"/>
    <property type="project" value="InterPro"/>
</dbReference>
<proteinExistence type="predicted"/>
<evidence type="ECO:0000313" key="1">
    <source>
        <dbReference type="EMBL" id="USS88647.1"/>
    </source>
</evidence>
<dbReference type="SUPFAM" id="SSF53474">
    <property type="entry name" value="alpha/beta-Hydrolases"/>
    <property type="match status" value="1"/>
</dbReference>